<evidence type="ECO:0000256" key="1">
    <source>
        <dbReference type="SAM" id="MobiDB-lite"/>
    </source>
</evidence>
<protein>
    <submittedName>
        <fullName evidence="2">Uncharacterized protein</fullName>
    </submittedName>
</protein>
<organism evidence="2 3">
    <name type="scientific">Rhynchosporium agropyri</name>
    <dbReference type="NCBI Taxonomy" id="914238"/>
    <lineage>
        <taxon>Eukaryota</taxon>
        <taxon>Fungi</taxon>
        <taxon>Dikarya</taxon>
        <taxon>Ascomycota</taxon>
        <taxon>Pezizomycotina</taxon>
        <taxon>Leotiomycetes</taxon>
        <taxon>Helotiales</taxon>
        <taxon>Ploettnerulaceae</taxon>
        <taxon>Rhynchosporium</taxon>
    </lineage>
</organism>
<feature type="compositionally biased region" description="Polar residues" evidence="1">
    <location>
        <begin position="403"/>
        <end position="428"/>
    </location>
</feature>
<feature type="region of interest" description="Disordered" evidence="1">
    <location>
        <begin position="402"/>
        <end position="450"/>
    </location>
</feature>
<evidence type="ECO:0000313" key="2">
    <source>
        <dbReference type="EMBL" id="CZT10650.1"/>
    </source>
</evidence>
<name>A0A1E1LJG1_9HELO</name>
<dbReference type="AlphaFoldDB" id="A0A1E1LJG1"/>
<feature type="region of interest" description="Disordered" evidence="1">
    <location>
        <begin position="726"/>
        <end position="748"/>
    </location>
</feature>
<feature type="compositionally biased region" description="Polar residues" evidence="1">
    <location>
        <begin position="730"/>
        <end position="739"/>
    </location>
</feature>
<dbReference type="Proteomes" id="UP000178912">
    <property type="component" value="Unassembled WGS sequence"/>
</dbReference>
<sequence length="777" mass="87129">MNLEEKTCVPSLRSATAALERLRCAKLQNSGAAFDMEQLSSIIRFIERWIIIMEADINNNTQNSAVKSLLERAIKARDSNLGFSITEEEVVIWSDYIDSGVGRSHGEATIEKYMYYWIFPELDSKSTHPLNNQRDLKEDYSQGLRYECGKFPLFGKEDASVVLEIAKPYYFHLIATVERLQECAKKRRKARLSHHEVAGINFLLYHFRSRTEVDFSESFAEANRRVDTAAQRNEGLVMPRLDVRAISTSFASMQISTPLTKHKNQKGSANAEARQKEASHANAPLQIKTLLPSLSKLVSTTMQRRLVNFQAIVKQGEEVSVDETAADEILTLCRNIFALGIVPVNWTRNALHPQVTALRKLIKTTKMVGAERMSLSTEESRSISNIFDVTPQPLRQFMEMDESVSSAEVHATSSNSPASEHPSNNTEGPHQDEYSAEGQSDEGYHSKRTESAEKKFENFLNAASNKLDAIMTTLYDDIEQDLGILPQVPDFFCRELALVENGIVNLRMKGQKSLKEADKLMEKRVSAADAEISALKLKLAEATRSAGEDHTKLKVESDRKISMLENQLYLTQSEYDKFKTATNKQQGSLNSMLSLSRKEASELQRKCDVGMESEKISGLDYDSLSQQFEATNTEQQGLSASQKLKITALEKELAVLRSHRTNPAVEKDVVARSVASAVAIKEAELERKHVTEGNVSARTSADALAKKQAELDSKEQELDFKQRELDSAHTRFQTSQEGQNEAMKDRELQISELKESLAVIENISARGQGVWAPDNLS</sequence>
<dbReference type="EMBL" id="FJUX01000131">
    <property type="protein sequence ID" value="CZT10650.1"/>
    <property type="molecule type" value="Genomic_DNA"/>
</dbReference>
<keyword evidence="3" id="KW-1185">Reference proteome</keyword>
<reference evidence="3" key="1">
    <citation type="submission" date="2016-03" db="EMBL/GenBank/DDBJ databases">
        <authorList>
            <person name="Guldener U."/>
        </authorList>
    </citation>
    <scope>NUCLEOTIDE SEQUENCE [LARGE SCALE GENOMIC DNA]</scope>
    <source>
        <strain evidence="3">04CH-RAC-A.6.1</strain>
    </source>
</reference>
<accession>A0A1E1LJG1</accession>
<proteinExistence type="predicted"/>
<dbReference type="OrthoDB" id="3600237at2759"/>
<feature type="region of interest" description="Disordered" evidence="1">
    <location>
        <begin position="258"/>
        <end position="280"/>
    </location>
</feature>
<evidence type="ECO:0000313" key="3">
    <source>
        <dbReference type="Proteomes" id="UP000178912"/>
    </source>
</evidence>
<gene>
    <name evidence="2" type="ORF">RAG0_15073</name>
</gene>